<sequence>MKLKVKKEVNIPVEDTMVQGELCIPEDAHSIVIFAHGSGSSRFSPRNQSVAQFLWQHNLGTLLFDLLTKAEDVIYENRFNIKLLAQRLIFATEWLQEQPETRDFHFGYFGASTGAAAALMAAVAVPEVDAVVSRGGRPDLATEALYSVHAPTLLIVGGLDTDVLRLNQKALDLLHCEKRLEVVPGATHLFEEAGTMEQVSFLAASWFEKYLLPRMIKNTNP</sequence>
<accession>A0A9X2XWM1</accession>
<reference evidence="2" key="1">
    <citation type="submission" date="2022-09" db="EMBL/GenBank/DDBJ databases">
        <authorList>
            <person name="Yuan C."/>
            <person name="Ke Z."/>
        </authorList>
    </citation>
    <scope>NUCLEOTIDE SEQUENCE</scope>
    <source>
        <strain evidence="2">LB-8</strain>
    </source>
</reference>
<keyword evidence="2" id="KW-0378">Hydrolase</keyword>
<evidence type="ECO:0000313" key="2">
    <source>
        <dbReference type="EMBL" id="MCU7549093.1"/>
    </source>
</evidence>
<dbReference type="InterPro" id="IPR029058">
    <property type="entry name" value="AB_hydrolase_fold"/>
</dbReference>
<comment type="caution">
    <text evidence="2">The sequence shown here is derived from an EMBL/GenBank/DDBJ whole genome shotgun (WGS) entry which is preliminary data.</text>
</comment>
<dbReference type="Proteomes" id="UP001155483">
    <property type="component" value="Unassembled WGS sequence"/>
</dbReference>
<dbReference type="SUPFAM" id="SSF53474">
    <property type="entry name" value="alpha/beta-Hydrolases"/>
    <property type="match status" value="1"/>
</dbReference>
<protein>
    <submittedName>
        <fullName evidence="2">Dienelactone hydrolase family protein</fullName>
    </submittedName>
</protein>
<organism evidence="2 3">
    <name type="scientific">Paraflavisolibacter caeni</name>
    <dbReference type="NCBI Taxonomy" id="2982496"/>
    <lineage>
        <taxon>Bacteria</taxon>
        <taxon>Pseudomonadati</taxon>
        <taxon>Bacteroidota</taxon>
        <taxon>Chitinophagia</taxon>
        <taxon>Chitinophagales</taxon>
        <taxon>Chitinophagaceae</taxon>
        <taxon>Paraflavisolibacter</taxon>
    </lineage>
</organism>
<evidence type="ECO:0000259" key="1">
    <source>
        <dbReference type="Pfam" id="PF01738"/>
    </source>
</evidence>
<dbReference type="GO" id="GO:0016787">
    <property type="term" value="F:hydrolase activity"/>
    <property type="evidence" value="ECO:0007669"/>
    <property type="project" value="UniProtKB-KW"/>
</dbReference>
<name>A0A9X2XWM1_9BACT</name>
<proteinExistence type="predicted"/>
<dbReference type="EMBL" id="JAOTIF010000004">
    <property type="protein sequence ID" value="MCU7549093.1"/>
    <property type="molecule type" value="Genomic_DNA"/>
</dbReference>
<feature type="domain" description="Dienelactone hydrolase" evidence="1">
    <location>
        <begin position="86"/>
        <end position="193"/>
    </location>
</feature>
<reference evidence="2" key="2">
    <citation type="submission" date="2023-04" db="EMBL/GenBank/DDBJ databases">
        <title>Paracnuella aquatica gen. nov., sp. nov., a member of the family Chitinophagaceae isolated from a hot spring.</title>
        <authorList>
            <person name="Wang C."/>
        </authorList>
    </citation>
    <scope>NUCLEOTIDE SEQUENCE</scope>
    <source>
        <strain evidence="2">LB-8</strain>
    </source>
</reference>
<gene>
    <name evidence="2" type="ORF">OCK74_08200</name>
</gene>
<keyword evidence="3" id="KW-1185">Reference proteome</keyword>
<dbReference type="RefSeq" id="WP_279296534.1">
    <property type="nucleotide sequence ID" value="NZ_JAOTIF010000004.1"/>
</dbReference>
<dbReference type="Gene3D" id="3.40.50.1820">
    <property type="entry name" value="alpha/beta hydrolase"/>
    <property type="match status" value="1"/>
</dbReference>
<dbReference type="AlphaFoldDB" id="A0A9X2XWM1"/>
<evidence type="ECO:0000313" key="3">
    <source>
        <dbReference type="Proteomes" id="UP001155483"/>
    </source>
</evidence>
<dbReference type="InterPro" id="IPR002925">
    <property type="entry name" value="Dienelactn_hydro"/>
</dbReference>
<dbReference type="Pfam" id="PF01738">
    <property type="entry name" value="DLH"/>
    <property type="match status" value="1"/>
</dbReference>